<reference evidence="2" key="1">
    <citation type="submission" date="2023-07" db="EMBL/GenBank/DDBJ databases">
        <title>draft genome sequence of fig (Ficus carica).</title>
        <authorList>
            <person name="Takahashi T."/>
            <person name="Nishimura K."/>
        </authorList>
    </citation>
    <scope>NUCLEOTIDE SEQUENCE</scope>
</reference>
<name>A0AA88E7K3_FICCA</name>
<dbReference type="Proteomes" id="UP001187192">
    <property type="component" value="Unassembled WGS sequence"/>
</dbReference>
<feature type="region of interest" description="Disordered" evidence="1">
    <location>
        <begin position="1"/>
        <end position="23"/>
    </location>
</feature>
<evidence type="ECO:0000256" key="1">
    <source>
        <dbReference type="SAM" id="MobiDB-lite"/>
    </source>
</evidence>
<evidence type="ECO:0000313" key="2">
    <source>
        <dbReference type="EMBL" id="GMN69567.1"/>
    </source>
</evidence>
<gene>
    <name evidence="2" type="ORF">TIFTF001_038614</name>
</gene>
<protein>
    <submittedName>
        <fullName evidence="2">Uncharacterized protein</fullName>
    </submittedName>
</protein>
<dbReference type="EMBL" id="BTGU01000879">
    <property type="protein sequence ID" value="GMN69567.1"/>
    <property type="molecule type" value="Genomic_DNA"/>
</dbReference>
<feature type="region of interest" description="Disordered" evidence="1">
    <location>
        <begin position="48"/>
        <end position="73"/>
    </location>
</feature>
<keyword evidence="3" id="KW-1185">Reference proteome</keyword>
<evidence type="ECO:0000313" key="3">
    <source>
        <dbReference type="Proteomes" id="UP001187192"/>
    </source>
</evidence>
<sequence length="98" mass="10928">MKPFENCNGKKHRESQWQESRRHSAQLIGKIAKQRERCKPSLSTIFVKPDREESQSKIPRQHQRNIAGHPPRLSALSNLPTITSSSAKSVAVASVATG</sequence>
<proteinExistence type="predicted"/>
<organism evidence="2 3">
    <name type="scientific">Ficus carica</name>
    <name type="common">Common fig</name>
    <dbReference type="NCBI Taxonomy" id="3494"/>
    <lineage>
        <taxon>Eukaryota</taxon>
        <taxon>Viridiplantae</taxon>
        <taxon>Streptophyta</taxon>
        <taxon>Embryophyta</taxon>
        <taxon>Tracheophyta</taxon>
        <taxon>Spermatophyta</taxon>
        <taxon>Magnoliopsida</taxon>
        <taxon>eudicotyledons</taxon>
        <taxon>Gunneridae</taxon>
        <taxon>Pentapetalae</taxon>
        <taxon>rosids</taxon>
        <taxon>fabids</taxon>
        <taxon>Rosales</taxon>
        <taxon>Moraceae</taxon>
        <taxon>Ficeae</taxon>
        <taxon>Ficus</taxon>
    </lineage>
</organism>
<comment type="caution">
    <text evidence="2">The sequence shown here is derived from an EMBL/GenBank/DDBJ whole genome shotgun (WGS) entry which is preliminary data.</text>
</comment>
<dbReference type="AlphaFoldDB" id="A0AA88E7K3"/>
<accession>A0AA88E7K3</accession>